<feature type="domain" description="Retrovirus-related Pol polyprotein from transposon TNT 1-94-like beta-barrel" evidence="3">
    <location>
        <begin position="249"/>
        <end position="327"/>
    </location>
</feature>
<proteinExistence type="predicted"/>
<name>A0A699H4T7_TANCI</name>
<evidence type="ECO:0000256" key="1">
    <source>
        <dbReference type="SAM" id="MobiDB-lite"/>
    </source>
</evidence>
<accession>A0A699H4T7</accession>
<feature type="region of interest" description="Disordered" evidence="1">
    <location>
        <begin position="160"/>
        <end position="195"/>
    </location>
</feature>
<dbReference type="PANTHER" id="PTHR35317">
    <property type="entry name" value="OS04G0629600 PROTEIN"/>
    <property type="match status" value="1"/>
</dbReference>
<feature type="region of interest" description="Disordered" evidence="1">
    <location>
        <begin position="422"/>
        <end position="450"/>
    </location>
</feature>
<gene>
    <name evidence="4" type="ORF">Tci_312098</name>
</gene>
<dbReference type="InterPro" id="IPR013103">
    <property type="entry name" value="RVT_2"/>
</dbReference>
<feature type="domain" description="Reverse transcriptase Ty1/copia-type" evidence="2">
    <location>
        <begin position="470"/>
        <end position="535"/>
    </location>
</feature>
<feature type="compositionally biased region" description="Basic residues" evidence="1">
    <location>
        <begin position="185"/>
        <end position="194"/>
    </location>
</feature>
<dbReference type="PANTHER" id="PTHR35317:SF35">
    <property type="entry name" value="DUF4219 DOMAIN-CONTAINING PROTEIN"/>
    <property type="match status" value="1"/>
</dbReference>
<protein>
    <submittedName>
        <fullName evidence="4">Retrovirus-related Pol polyprotein from transposon TNT 1-94</fullName>
    </submittedName>
</protein>
<comment type="caution">
    <text evidence="4">The sequence shown here is derived from an EMBL/GenBank/DDBJ whole genome shotgun (WGS) entry which is preliminary data.</text>
</comment>
<dbReference type="AlphaFoldDB" id="A0A699H4T7"/>
<feature type="compositionally biased region" description="Basic and acidic residues" evidence="1">
    <location>
        <begin position="160"/>
        <end position="184"/>
    </location>
</feature>
<dbReference type="Pfam" id="PF07727">
    <property type="entry name" value="RVT_2"/>
    <property type="match status" value="1"/>
</dbReference>
<evidence type="ECO:0000313" key="4">
    <source>
        <dbReference type="EMBL" id="GEX40123.1"/>
    </source>
</evidence>
<sequence>MAASSNSLNVSQPQIPIFKGDSYEFWSIKMKTLFISQELWEYVESGYAETNDDNNRHKENKKRDAKSLKREFQTFYMKNKELVQAYMARISIVVSHMRSYGEIISDEMVVAKVLRSLTPNFDHVVAAIEESKDLSKFSFDELMGSLQAHEARINKSFAKEEEKAFHTKGEQESSNRMRGRDRGSYRGRGRRRTRPVNTSLHCSHCNTYGHSDNFCWYKPEEAKFAEENDEGEFLFMTSSNPIESAKEVWYVDSGCLNHMTGGRSKFKSLDESVKLQVRLGDNKQLHIKGQGTAFAMKGNHTKQIKYVHFAPSLAHDLISVGQLMENGRSVLFYDNKCVVKQKAIGLQLLKRKEMVSDIPNIVRLERVCEGCVIGKQTEKPFPVGKSKHASQILELIHVDLYGPMRTDSPSLSEDIYNETSDEFDVVPSDVDPEGNSVKPRRSERGSPRRRFTVEGEDEAQLVLFSGDPSKLEEEFYVTQPPGFEKDDEKSKVYHLKKALYGLKQAPRAWYNKIDNFFRKNGFERSMHEPTLYIKNQARLPADYELPCSQTYLRLTISHNVWSSNS</sequence>
<dbReference type="Pfam" id="PF22936">
    <property type="entry name" value="Pol_BBD"/>
    <property type="match status" value="1"/>
</dbReference>
<organism evidence="4">
    <name type="scientific">Tanacetum cinerariifolium</name>
    <name type="common">Dalmatian daisy</name>
    <name type="synonym">Chrysanthemum cinerariifolium</name>
    <dbReference type="NCBI Taxonomy" id="118510"/>
    <lineage>
        <taxon>Eukaryota</taxon>
        <taxon>Viridiplantae</taxon>
        <taxon>Streptophyta</taxon>
        <taxon>Embryophyta</taxon>
        <taxon>Tracheophyta</taxon>
        <taxon>Spermatophyta</taxon>
        <taxon>Magnoliopsida</taxon>
        <taxon>eudicotyledons</taxon>
        <taxon>Gunneridae</taxon>
        <taxon>Pentapetalae</taxon>
        <taxon>asterids</taxon>
        <taxon>campanulids</taxon>
        <taxon>Asterales</taxon>
        <taxon>Asteraceae</taxon>
        <taxon>Asteroideae</taxon>
        <taxon>Anthemideae</taxon>
        <taxon>Anthemidinae</taxon>
        <taxon>Tanacetum</taxon>
    </lineage>
</organism>
<dbReference type="EMBL" id="BKCJ010106185">
    <property type="protein sequence ID" value="GEX40123.1"/>
    <property type="molecule type" value="Genomic_DNA"/>
</dbReference>
<dbReference type="Pfam" id="PF14223">
    <property type="entry name" value="Retrotran_gag_2"/>
    <property type="match status" value="1"/>
</dbReference>
<evidence type="ECO:0000259" key="3">
    <source>
        <dbReference type="Pfam" id="PF22936"/>
    </source>
</evidence>
<reference evidence="4" key="1">
    <citation type="journal article" date="2019" name="Sci. Rep.">
        <title>Draft genome of Tanacetum cinerariifolium, the natural source of mosquito coil.</title>
        <authorList>
            <person name="Yamashiro T."/>
            <person name="Shiraishi A."/>
            <person name="Satake H."/>
            <person name="Nakayama K."/>
        </authorList>
    </citation>
    <scope>NUCLEOTIDE SEQUENCE</scope>
</reference>
<evidence type="ECO:0000259" key="2">
    <source>
        <dbReference type="Pfam" id="PF07727"/>
    </source>
</evidence>
<dbReference type="InterPro" id="IPR054722">
    <property type="entry name" value="PolX-like_BBD"/>
</dbReference>